<dbReference type="PROSITE" id="PS50294">
    <property type="entry name" value="WD_REPEATS_REGION"/>
    <property type="match status" value="2"/>
</dbReference>
<keyword evidence="2" id="KW-0677">Repeat</keyword>
<proteinExistence type="predicted"/>
<dbReference type="SMART" id="SM00320">
    <property type="entry name" value="WD40"/>
    <property type="match status" value="2"/>
</dbReference>
<evidence type="ECO:0000256" key="2">
    <source>
        <dbReference type="ARBA" id="ARBA00022737"/>
    </source>
</evidence>
<gene>
    <name evidence="4" type="ORF">ABWT76_005344</name>
</gene>
<accession>A0AAU8JLZ0</accession>
<protein>
    <submittedName>
        <fullName evidence="4">Uncharacterized protein</fullName>
    </submittedName>
</protein>
<feature type="repeat" description="WD" evidence="3">
    <location>
        <begin position="4"/>
        <end position="45"/>
    </location>
</feature>
<reference evidence="4" key="1">
    <citation type="submission" date="2024-07" db="EMBL/GenBank/DDBJ databases">
        <authorList>
            <person name="Kim Y.J."/>
            <person name="Jeong J.Y."/>
        </authorList>
    </citation>
    <scope>NUCLEOTIDE SEQUENCE</scope>
    <source>
        <strain evidence="4">GIHE-MW2</strain>
    </source>
</reference>
<dbReference type="InterPro" id="IPR050349">
    <property type="entry name" value="WD_LIS1/nudF_dynein_reg"/>
</dbReference>
<dbReference type="RefSeq" id="WP_082348991.1">
    <property type="nucleotide sequence ID" value="NZ_CP159837.1"/>
</dbReference>
<dbReference type="PROSITE" id="PS50082">
    <property type="entry name" value="WD_REPEATS_2"/>
    <property type="match status" value="2"/>
</dbReference>
<feature type="repeat" description="WD" evidence="3">
    <location>
        <begin position="44"/>
        <end position="78"/>
    </location>
</feature>
<dbReference type="AlphaFoldDB" id="A0AAU8JLZ0"/>
<evidence type="ECO:0000256" key="1">
    <source>
        <dbReference type="ARBA" id="ARBA00022574"/>
    </source>
</evidence>
<evidence type="ECO:0000256" key="3">
    <source>
        <dbReference type="PROSITE-ProRule" id="PRU00221"/>
    </source>
</evidence>
<evidence type="ECO:0000313" key="4">
    <source>
        <dbReference type="EMBL" id="XCM40260.1"/>
    </source>
</evidence>
<name>A0AAU8JLZ0_9CYAN</name>
<dbReference type="InterPro" id="IPR036322">
    <property type="entry name" value="WD40_repeat_dom_sf"/>
</dbReference>
<dbReference type="PANTHER" id="PTHR44129">
    <property type="entry name" value="WD REPEAT-CONTAINING PROTEIN POP1"/>
    <property type="match status" value="1"/>
</dbReference>
<dbReference type="InterPro" id="IPR001680">
    <property type="entry name" value="WD40_rpt"/>
</dbReference>
<dbReference type="EMBL" id="CP159837">
    <property type="protein sequence ID" value="XCM40260.1"/>
    <property type="molecule type" value="Genomic_DNA"/>
</dbReference>
<dbReference type="Gene3D" id="2.130.10.10">
    <property type="entry name" value="YVTN repeat-like/Quinoprotein amine dehydrogenase"/>
    <property type="match status" value="1"/>
</dbReference>
<sequence length="78" mass="8421">MQSFTDHNDGVRGLAFSPDGEIFATASVDKAVKLWDLTGKNIATIPDNNYVFAVAFSPDSKILASAGEDKTIQVFQLD</sequence>
<dbReference type="Pfam" id="PF00400">
    <property type="entry name" value="WD40"/>
    <property type="match status" value="2"/>
</dbReference>
<dbReference type="InterPro" id="IPR015943">
    <property type="entry name" value="WD40/YVTN_repeat-like_dom_sf"/>
</dbReference>
<keyword evidence="1 3" id="KW-0853">WD repeat</keyword>
<organism evidence="4">
    <name type="scientific">Planktothricoides raciborskii GIHE-MW2</name>
    <dbReference type="NCBI Taxonomy" id="2792601"/>
    <lineage>
        <taxon>Bacteria</taxon>
        <taxon>Bacillati</taxon>
        <taxon>Cyanobacteriota</taxon>
        <taxon>Cyanophyceae</taxon>
        <taxon>Oscillatoriophycideae</taxon>
        <taxon>Oscillatoriales</taxon>
        <taxon>Oscillatoriaceae</taxon>
        <taxon>Planktothricoides</taxon>
    </lineage>
</organism>
<dbReference type="SUPFAM" id="SSF50978">
    <property type="entry name" value="WD40 repeat-like"/>
    <property type="match status" value="1"/>
</dbReference>